<keyword evidence="5" id="KW-0472">Membrane</keyword>
<keyword evidence="2 3" id="KW-0378">Hydrolase</keyword>
<dbReference type="InterPro" id="IPR023174">
    <property type="entry name" value="PDEase_CS"/>
</dbReference>
<proteinExistence type="inferred from homology"/>
<gene>
    <name evidence="7" type="ORF">IE077_003859</name>
</gene>
<evidence type="ECO:0000256" key="2">
    <source>
        <dbReference type="ARBA" id="ARBA00022801"/>
    </source>
</evidence>
<organism evidence="7 8">
    <name type="scientific">Cardiosporidium cionae</name>
    <dbReference type="NCBI Taxonomy" id="476202"/>
    <lineage>
        <taxon>Eukaryota</taxon>
        <taxon>Sar</taxon>
        <taxon>Alveolata</taxon>
        <taxon>Apicomplexa</taxon>
        <taxon>Aconoidasida</taxon>
        <taxon>Nephromycida</taxon>
        <taxon>Cardiosporidium</taxon>
    </lineage>
</organism>
<dbReference type="Gene3D" id="1.10.1300.10">
    <property type="entry name" value="3'5'-cyclic nucleotide phosphodiesterase, catalytic domain"/>
    <property type="match status" value="1"/>
</dbReference>
<dbReference type="InterPro" id="IPR002073">
    <property type="entry name" value="PDEase_catalytic_dom"/>
</dbReference>
<evidence type="ECO:0000256" key="1">
    <source>
        <dbReference type="ARBA" id="ARBA00022723"/>
    </source>
</evidence>
<dbReference type="PROSITE" id="PS00126">
    <property type="entry name" value="PDEASE_I_1"/>
    <property type="match status" value="1"/>
</dbReference>
<feature type="region of interest" description="Disordered" evidence="4">
    <location>
        <begin position="1102"/>
        <end position="1122"/>
    </location>
</feature>
<keyword evidence="1 3" id="KW-0479">Metal-binding</keyword>
<dbReference type="PANTHER" id="PTHR11347">
    <property type="entry name" value="CYCLIC NUCLEOTIDE PHOSPHODIESTERASE"/>
    <property type="match status" value="1"/>
</dbReference>
<feature type="transmembrane region" description="Helical" evidence="5">
    <location>
        <begin position="206"/>
        <end position="226"/>
    </location>
</feature>
<dbReference type="PRINTS" id="PR00387">
    <property type="entry name" value="PDIESTERASE1"/>
</dbReference>
<dbReference type="Proteomes" id="UP000823046">
    <property type="component" value="Unassembled WGS sequence"/>
</dbReference>
<dbReference type="InterPro" id="IPR023088">
    <property type="entry name" value="PDEase"/>
</dbReference>
<dbReference type="SMART" id="SM00471">
    <property type="entry name" value="HDc"/>
    <property type="match status" value="1"/>
</dbReference>
<evidence type="ECO:0000256" key="4">
    <source>
        <dbReference type="SAM" id="MobiDB-lite"/>
    </source>
</evidence>
<reference evidence="7 8" key="1">
    <citation type="journal article" date="2020" name="bioRxiv">
        <title>Metabolic contributions of an alphaproteobacterial endosymbiont in the apicomplexan Cardiosporidium cionae.</title>
        <authorList>
            <person name="Hunter E.S."/>
            <person name="Paight C.J."/>
            <person name="Lane C.E."/>
        </authorList>
    </citation>
    <scope>NUCLEOTIDE SEQUENCE [LARGE SCALE GENOMIC DNA]</scope>
    <source>
        <strain evidence="7">ESH_2018</strain>
    </source>
</reference>
<feature type="domain" description="PDEase" evidence="6">
    <location>
        <begin position="500"/>
        <end position="840"/>
    </location>
</feature>
<evidence type="ECO:0000313" key="7">
    <source>
        <dbReference type="EMBL" id="KAF8822398.1"/>
    </source>
</evidence>
<name>A0ABQ7JEG0_9APIC</name>
<feature type="region of interest" description="Disordered" evidence="4">
    <location>
        <begin position="41"/>
        <end position="67"/>
    </location>
</feature>
<protein>
    <recommendedName>
        <fullName evidence="3">Phosphodiesterase</fullName>
        <ecNumber evidence="3">3.1.4.-</ecNumber>
    </recommendedName>
</protein>
<dbReference type="PROSITE" id="PS51845">
    <property type="entry name" value="PDEASE_I_2"/>
    <property type="match status" value="1"/>
</dbReference>
<feature type="transmembrane region" description="Helical" evidence="5">
    <location>
        <begin position="173"/>
        <end position="194"/>
    </location>
</feature>
<dbReference type="InterPro" id="IPR003607">
    <property type="entry name" value="HD/PDEase_dom"/>
</dbReference>
<feature type="compositionally biased region" description="Polar residues" evidence="4">
    <location>
        <begin position="1113"/>
        <end position="1122"/>
    </location>
</feature>
<evidence type="ECO:0000259" key="6">
    <source>
        <dbReference type="PROSITE" id="PS51845"/>
    </source>
</evidence>
<sequence>VNKQIGSTLYIPALLLYRIESIDDHCVSAWPIGGREECSGKDIPSTHANDFSSETFSVNPPPSLSPQSTVTAWQSTITLQHPSLPPALSLPPGNSSKKKLKGGVRFSLPFQKKMPRFPASSSTPSSHSPLHFDAPFQAAPLWRLLAPFSLRFKREKMESMFAEFVQAQISKNLWWSLFVLSFCVMAEYFLTAMSTVNFKPFNQPAHFLYTLGALIIVIGGLMISLLSRQQFFEPYLEACVAVFGTVFAALMVFTSDHYRVASILGFDAASAWGRESFSDAPLLLGLNAILWAIAIFLPVRSVCLWPVCLSAVISYQFATFVCGGPDGLRPSLLNIFLLILLSYLALIGRRALEAQLRLQFVEVHRTACKIESLEQKISQYQQPPSTTLEWIFNSLRDASTRLDYVRSVISDDYPEMATVLCSSGKNLRTSLAQLSRIDSLLSVNLNAILGKSGKTCSNYLNDSTKMFIRSTFSRPSDRAAEFANDDLPSKGSTNHEIVSPKMYYEGIKFSILVAPRGDSYYTIFDGIGTNWNYDILFLEKETKGQALMMVGSYLLQLYGNSYLQCDRQDIMHFVSEIQQRYEANPYHNSMHGADVCHSALFLLQALDIFDKMDFLEQLSVIVATLCHDVAHPGKNNSFLAATANEIAVIYNDQSVLEQFHSAQTFQALRTNGCNFTHNLPSEEFTRFRHGVIDLILETDMSKHFESIAKFKLRRQNDGFSIRQRREDRWHTVRMCVKAADISHSAKSWDLHCFWSLQCVEEFFVQGDEEKRLGLPISPLCDRQKAYEIPKSQVGFLQLVCLSLFQELQVVEEMTSASSYEETSHVAHTSSSYPSTPLPPSFSLLPQSSSTLPLTPVFHPGAASYFSYSPYSSPPPQRSNKETLHLLPMRELAFLPESGYPLASLPHESISEESVAPNLLVTAKKTEKGRWHEKATFRSPPSLNNNSSLPSLEGGELREGSPPAIARLPALKQLSPLQSPLVPSTSFGNKNDRRFVTFAGETAVCTGVCTSPVHLKEYRSEDYVLPSTMAQRPLFSRNLNLSDTYCSKADYQIGKWCVEQLEENKRLWEDYAEAFEDIAESENSSEFFIEVLRQLASNCNCPHQPNGEHEADETSNLSGVGVH</sequence>
<feature type="transmembrane region" description="Helical" evidence="5">
    <location>
        <begin position="327"/>
        <end position="347"/>
    </location>
</feature>
<dbReference type="EC" id="3.1.4.-" evidence="3"/>
<keyword evidence="5" id="KW-0812">Transmembrane</keyword>
<accession>A0ABQ7JEG0</accession>
<evidence type="ECO:0000256" key="3">
    <source>
        <dbReference type="RuleBase" id="RU363067"/>
    </source>
</evidence>
<feature type="compositionally biased region" description="Polar residues" evidence="4">
    <location>
        <begin position="46"/>
        <end position="58"/>
    </location>
</feature>
<dbReference type="SUPFAM" id="SSF109604">
    <property type="entry name" value="HD-domain/PDEase-like"/>
    <property type="match status" value="1"/>
</dbReference>
<comment type="caution">
    <text evidence="7">The sequence shown here is derived from an EMBL/GenBank/DDBJ whole genome shotgun (WGS) entry which is preliminary data.</text>
</comment>
<dbReference type="EMBL" id="JADAQX010000058">
    <property type="protein sequence ID" value="KAF8822398.1"/>
    <property type="molecule type" value="Genomic_DNA"/>
</dbReference>
<feature type="compositionally biased region" description="Low complexity" evidence="4">
    <location>
        <begin position="938"/>
        <end position="951"/>
    </location>
</feature>
<dbReference type="Pfam" id="PF00233">
    <property type="entry name" value="PDEase_I"/>
    <property type="match status" value="1"/>
</dbReference>
<keyword evidence="5" id="KW-1133">Transmembrane helix</keyword>
<keyword evidence="8" id="KW-1185">Reference proteome</keyword>
<feature type="non-terminal residue" evidence="7">
    <location>
        <position position="1"/>
    </location>
</feature>
<comment type="similarity">
    <text evidence="3">Belongs to the cyclic nucleotide phosphodiesterase family.</text>
</comment>
<dbReference type="InterPro" id="IPR036971">
    <property type="entry name" value="PDEase_catalytic_dom_sf"/>
</dbReference>
<evidence type="ECO:0000313" key="8">
    <source>
        <dbReference type="Proteomes" id="UP000823046"/>
    </source>
</evidence>
<evidence type="ECO:0000256" key="5">
    <source>
        <dbReference type="SAM" id="Phobius"/>
    </source>
</evidence>
<feature type="transmembrane region" description="Helical" evidence="5">
    <location>
        <begin position="238"/>
        <end position="260"/>
    </location>
</feature>
<feature type="region of interest" description="Disordered" evidence="4">
    <location>
        <begin position="929"/>
        <end position="958"/>
    </location>
</feature>
<comment type="cofactor">
    <cofactor evidence="3">
        <name>a divalent metal cation</name>
        <dbReference type="ChEBI" id="CHEBI:60240"/>
    </cofactor>
    <text evidence="3">Binds 2 divalent metal cations per subunit. Site 1 may preferentially bind zinc ions, while site 2 has a preference for magnesium and/or manganese ions.</text>
</comment>